<reference evidence="1 2" key="1">
    <citation type="submission" date="2017-09" db="EMBL/GenBank/DDBJ databases">
        <title>Biodiversity and function of Thalassospira species in the particle-attached aromatic-hydrocarbon-degrading consortia from the surface seawater of the South China Sea.</title>
        <authorList>
            <person name="Dong C."/>
            <person name="Liu R."/>
            <person name="Shao Z."/>
        </authorList>
    </citation>
    <scope>NUCLEOTIDE SEQUENCE [LARGE SCALE GENOMIC DNA]</scope>
    <source>
        <strain evidence="1 2">CSC1P2</strain>
    </source>
</reference>
<dbReference type="AlphaFoldDB" id="A0A2N3KYJ3"/>
<evidence type="ECO:0000313" key="1">
    <source>
        <dbReference type="EMBL" id="PKR55560.1"/>
    </source>
</evidence>
<organism evidence="1 2">
    <name type="scientific">Thalassospira marina</name>
    <dbReference type="NCBI Taxonomy" id="2048283"/>
    <lineage>
        <taxon>Bacteria</taxon>
        <taxon>Pseudomonadati</taxon>
        <taxon>Pseudomonadota</taxon>
        <taxon>Alphaproteobacteria</taxon>
        <taxon>Rhodospirillales</taxon>
        <taxon>Thalassospiraceae</taxon>
        <taxon>Thalassospira</taxon>
    </lineage>
</organism>
<proteinExistence type="predicted"/>
<accession>A0A2N3KYJ3</accession>
<sequence>MFQLLSLVRPGGTTVGRLPALVAQNEKFRAFPFTNRANKSSPSIAKRSIFYSVPGAVPVMAPAPLSEHINYNGFAPCAIPV</sequence>
<name>A0A2N3KYJ3_9PROT</name>
<comment type="caution">
    <text evidence="1">The sequence shown here is derived from an EMBL/GenBank/DDBJ whole genome shotgun (WGS) entry which is preliminary data.</text>
</comment>
<protein>
    <submittedName>
        <fullName evidence="1">Uncharacterized protein</fullName>
    </submittedName>
</protein>
<dbReference type="Proteomes" id="UP000233597">
    <property type="component" value="Unassembled WGS sequence"/>
</dbReference>
<dbReference type="EMBL" id="NWTK01000002">
    <property type="protein sequence ID" value="PKR55560.1"/>
    <property type="molecule type" value="Genomic_DNA"/>
</dbReference>
<evidence type="ECO:0000313" key="2">
    <source>
        <dbReference type="Proteomes" id="UP000233597"/>
    </source>
</evidence>
<gene>
    <name evidence="1" type="ORF">COO20_05205</name>
</gene>